<keyword evidence="2" id="KW-1133">Transmembrane helix</keyword>
<dbReference type="KEGG" id="ssai:N0B31_03925"/>
<reference evidence="3" key="1">
    <citation type="submission" date="2022-09" db="EMBL/GenBank/DDBJ databases">
        <title>Diverse halophilic archaea isolated from saline environments.</title>
        <authorList>
            <person name="Cui H.-L."/>
        </authorList>
    </citation>
    <scope>NUCLEOTIDE SEQUENCE</scope>
    <source>
        <strain evidence="3">ZS-35-S2</strain>
    </source>
</reference>
<protein>
    <submittedName>
        <fullName evidence="3">Uncharacterized protein</fullName>
    </submittedName>
</protein>
<sequence>MYGADERTRRLEARTVTGDDPDPRASAGPDLGSEEVTLRDLDAGPLVVGTFVGLAGLFFLVEPVVDPVAVGGLEVRMVGLSALSLVVGLNLGAAVFLSRGERLVGLAHGVAGVGFGAFLLGLAVGSGTLLLAGVLVVVGGMLALAAQSRNLV</sequence>
<dbReference type="RefSeq" id="WP_260594536.1">
    <property type="nucleotide sequence ID" value="NZ_CP104003.1"/>
</dbReference>
<accession>A0A9E7R4P9</accession>
<feature type="transmembrane region" description="Helical" evidence="2">
    <location>
        <begin position="104"/>
        <end position="123"/>
    </location>
</feature>
<gene>
    <name evidence="3" type="ORF">N0B31_03925</name>
</gene>
<dbReference type="Proteomes" id="UP001057580">
    <property type="component" value="Chromosome"/>
</dbReference>
<feature type="transmembrane region" description="Helical" evidence="2">
    <location>
        <begin position="46"/>
        <end position="65"/>
    </location>
</feature>
<keyword evidence="2" id="KW-0812">Transmembrane</keyword>
<feature type="compositionally biased region" description="Basic and acidic residues" evidence="1">
    <location>
        <begin position="1"/>
        <end position="13"/>
    </location>
</feature>
<evidence type="ECO:0000256" key="1">
    <source>
        <dbReference type="SAM" id="MobiDB-lite"/>
    </source>
</evidence>
<proteinExistence type="predicted"/>
<evidence type="ECO:0000313" key="4">
    <source>
        <dbReference type="Proteomes" id="UP001057580"/>
    </source>
</evidence>
<name>A0A9E7R4P9_9EURY</name>
<keyword evidence="2" id="KW-0472">Membrane</keyword>
<feature type="transmembrane region" description="Helical" evidence="2">
    <location>
        <begin position="129"/>
        <end position="146"/>
    </location>
</feature>
<dbReference type="AlphaFoldDB" id="A0A9E7R4P9"/>
<evidence type="ECO:0000256" key="2">
    <source>
        <dbReference type="SAM" id="Phobius"/>
    </source>
</evidence>
<dbReference type="EMBL" id="CP104003">
    <property type="protein sequence ID" value="UWM55436.1"/>
    <property type="molecule type" value="Genomic_DNA"/>
</dbReference>
<organism evidence="3 4">
    <name type="scientific">Salinirubellus salinus</name>
    <dbReference type="NCBI Taxonomy" id="1364945"/>
    <lineage>
        <taxon>Archaea</taxon>
        <taxon>Methanobacteriati</taxon>
        <taxon>Methanobacteriota</taxon>
        <taxon>Stenosarchaea group</taxon>
        <taxon>Halobacteria</taxon>
        <taxon>Halobacteriales</taxon>
        <taxon>Natronomonadaceae</taxon>
        <taxon>Salinirubellus</taxon>
    </lineage>
</organism>
<keyword evidence="4" id="KW-1185">Reference proteome</keyword>
<dbReference type="GeneID" id="74941541"/>
<evidence type="ECO:0000313" key="3">
    <source>
        <dbReference type="EMBL" id="UWM55436.1"/>
    </source>
</evidence>
<feature type="region of interest" description="Disordered" evidence="1">
    <location>
        <begin position="1"/>
        <end position="32"/>
    </location>
</feature>
<feature type="transmembrane region" description="Helical" evidence="2">
    <location>
        <begin position="77"/>
        <end position="97"/>
    </location>
</feature>